<dbReference type="EMBL" id="VSSQ01137409">
    <property type="protein sequence ID" value="MPN61181.1"/>
    <property type="molecule type" value="Genomic_DNA"/>
</dbReference>
<protein>
    <submittedName>
        <fullName evidence="2">Uncharacterized protein</fullName>
    </submittedName>
</protein>
<name>A0A645JBZ7_9ZZZZ</name>
<keyword evidence="1" id="KW-1133">Transmembrane helix</keyword>
<proteinExistence type="predicted"/>
<reference evidence="2" key="1">
    <citation type="submission" date="2019-08" db="EMBL/GenBank/DDBJ databases">
        <authorList>
            <person name="Kucharzyk K."/>
            <person name="Murdoch R.W."/>
            <person name="Higgins S."/>
            <person name="Loffler F."/>
        </authorList>
    </citation>
    <scope>NUCLEOTIDE SEQUENCE</scope>
</reference>
<organism evidence="2">
    <name type="scientific">bioreactor metagenome</name>
    <dbReference type="NCBI Taxonomy" id="1076179"/>
    <lineage>
        <taxon>unclassified sequences</taxon>
        <taxon>metagenomes</taxon>
        <taxon>ecological metagenomes</taxon>
    </lineage>
</organism>
<evidence type="ECO:0000256" key="1">
    <source>
        <dbReference type="SAM" id="Phobius"/>
    </source>
</evidence>
<evidence type="ECO:0000313" key="2">
    <source>
        <dbReference type="EMBL" id="MPN61181.1"/>
    </source>
</evidence>
<comment type="caution">
    <text evidence="2">The sequence shown here is derived from an EMBL/GenBank/DDBJ whole genome shotgun (WGS) entry which is preliminary data.</text>
</comment>
<feature type="transmembrane region" description="Helical" evidence="1">
    <location>
        <begin position="12"/>
        <end position="27"/>
    </location>
</feature>
<gene>
    <name evidence="2" type="ORF">SDC9_208915</name>
</gene>
<sequence length="32" mass="3636">MELFGPDSPQIIGIIVGMATLCLYWLLNSHRF</sequence>
<dbReference type="AlphaFoldDB" id="A0A645JBZ7"/>
<accession>A0A645JBZ7</accession>
<keyword evidence="1" id="KW-0472">Membrane</keyword>
<keyword evidence="1" id="KW-0812">Transmembrane</keyword>